<evidence type="ECO:0000256" key="2">
    <source>
        <dbReference type="RuleBase" id="RU369009"/>
    </source>
</evidence>
<dbReference type="GO" id="GO:0016607">
    <property type="term" value="C:nuclear speck"/>
    <property type="evidence" value="ECO:0007669"/>
    <property type="project" value="TreeGrafter"/>
</dbReference>
<feature type="non-terminal residue" evidence="4">
    <location>
        <position position="415"/>
    </location>
</feature>
<comment type="pathway">
    <text evidence="2">Protein modification; protein ubiquitination.</text>
</comment>
<dbReference type="STRING" id="1965070.A0A443Q7K6"/>
<accession>A0A443Q7K6</accession>
<dbReference type="GO" id="GO:0006974">
    <property type="term" value="P:DNA damage response"/>
    <property type="evidence" value="ECO:0007669"/>
    <property type="project" value="TreeGrafter"/>
</dbReference>
<dbReference type="PANTHER" id="PTHR45670">
    <property type="entry name" value="E3 UBIQUITIN-PROTEIN LIGASE TRIP12"/>
    <property type="match status" value="1"/>
</dbReference>
<comment type="similarity">
    <text evidence="2">Belongs to the UPL family. K-HECT subfamily.</text>
</comment>
<dbReference type="GO" id="GO:0000209">
    <property type="term" value="P:protein polyubiquitination"/>
    <property type="evidence" value="ECO:0007669"/>
    <property type="project" value="TreeGrafter"/>
</dbReference>
<evidence type="ECO:0000256" key="1">
    <source>
        <dbReference type="ARBA" id="ARBA00022679"/>
    </source>
</evidence>
<proteinExistence type="inferred from homology"/>
<dbReference type="PANTHER" id="PTHR45670:SF13">
    <property type="entry name" value="E3 UBIQUITIN-PROTEIN LIGASE TRIP12"/>
    <property type="match status" value="1"/>
</dbReference>
<reference evidence="4 5" key="1">
    <citation type="journal article" date="2018" name="Gigascience">
        <title>Genomes of trombidid mites reveal novel predicted allergens and laterally-transferred genes associated with secondary metabolism.</title>
        <authorList>
            <person name="Dong X."/>
            <person name="Chaisiri K."/>
            <person name="Xia D."/>
            <person name="Armstrong S.D."/>
            <person name="Fang Y."/>
            <person name="Donnelly M.J."/>
            <person name="Kadowaki T."/>
            <person name="McGarry J.W."/>
            <person name="Darby A.C."/>
            <person name="Makepeace B.L."/>
        </authorList>
    </citation>
    <scope>NUCLEOTIDE SEQUENCE [LARGE SCALE GENOMIC DNA]</scope>
    <source>
        <strain evidence="4">UoL-WK</strain>
    </source>
</reference>
<comment type="caution">
    <text evidence="4">The sequence shown here is derived from an EMBL/GenBank/DDBJ whole genome shotgun (WGS) entry which is preliminary data.</text>
</comment>
<gene>
    <name evidence="4" type="ORF">B4U79_07010</name>
</gene>
<dbReference type="Proteomes" id="UP000285301">
    <property type="component" value="Unassembled WGS sequence"/>
</dbReference>
<protein>
    <recommendedName>
        <fullName evidence="2">E3 ubiquitin-protein ligase</fullName>
        <ecNumber evidence="2">2.3.2.26</ecNumber>
    </recommendedName>
</protein>
<keyword evidence="2" id="KW-0833">Ubl conjugation pathway</keyword>
<organism evidence="4 5">
    <name type="scientific">Dinothrombium tinctorium</name>
    <dbReference type="NCBI Taxonomy" id="1965070"/>
    <lineage>
        <taxon>Eukaryota</taxon>
        <taxon>Metazoa</taxon>
        <taxon>Ecdysozoa</taxon>
        <taxon>Arthropoda</taxon>
        <taxon>Chelicerata</taxon>
        <taxon>Arachnida</taxon>
        <taxon>Acari</taxon>
        <taxon>Acariformes</taxon>
        <taxon>Trombidiformes</taxon>
        <taxon>Prostigmata</taxon>
        <taxon>Anystina</taxon>
        <taxon>Parasitengona</taxon>
        <taxon>Trombidioidea</taxon>
        <taxon>Trombidiidae</taxon>
        <taxon>Dinothrombium</taxon>
    </lineage>
</organism>
<dbReference type="InterPro" id="IPR045322">
    <property type="entry name" value="HECTD1/TRIP12-like"/>
</dbReference>
<dbReference type="GO" id="GO:0061630">
    <property type="term" value="F:ubiquitin protein ligase activity"/>
    <property type="evidence" value="ECO:0007669"/>
    <property type="project" value="UniProtKB-UniRule"/>
</dbReference>
<comment type="catalytic activity">
    <reaction evidence="2">
        <text>S-ubiquitinyl-[E2 ubiquitin-conjugating enzyme]-L-cysteine + [acceptor protein]-L-lysine = [E2 ubiquitin-conjugating enzyme]-L-cysteine + N(6)-ubiquitinyl-[acceptor protein]-L-lysine.</text>
        <dbReference type="EC" id="2.3.2.26"/>
    </reaction>
</comment>
<feature type="region of interest" description="Disordered" evidence="3">
    <location>
        <begin position="234"/>
        <end position="255"/>
    </location>
</feature>
<comment type="function">
    <text evidence="2">E3 ubiquitin-protein ligase which accepts ubiquitin from an E2 ubiquitin-conjugating enzyme in the form of a thioester and then directly transfers the ubiquitin to targeted substrates.</text>
</comment>
<evidence type="ECO:0000313" key="4">
    <source>
        <dbReference type="EMBL" id="RWR98992.1"/>
    </source>
</evidence>
<dbReference type="EMBL" id="NCKU01017422">
    <property type="protein sequence ID" value="RWR98992.1"/>
    <property type="molecule type" value="Genomic_DNA"/>
</dbReference>
<evidence type="ECO:0000313" key="5">
    <source>
        <dbReference type="Proteomes" id="UP000285301"/>
    </source>
</evidence>
<feature type="region of interest" description="Disordered" evidence="3">
    <location>
        <begin position="366"/>
        <end position="415"/>
    </location>
</feature>
<sequence>MEGDISPFELIHSRIVNKLLRYLVCSEDREFERDKRIKLFLHLDLDLNSAPLDVFVNKLNAYISQPEQFPVRVHDVIGSGIRGTIALKFLNTRQLKCNLHRHRECNNLKQWRGDPVKIDPLGVVQAIERCLVIRGHGKIRKDEDGSDEENSDEDIDDNMTAVLISQGQSRHKLRFLIGDNVLRYNMTVYQAITQFSSSSSHSREGNETDTDFKSLMGRANIWVQKHTIYYRPYAESSSSENSTTNTSSSTNAPASTNASVYLSRNASSSHASNDSVKVPEEKITTAIPSSGTILRTVFNRTLLKELYPSAVQPPQQSPKTNEKQTKSKCIEGETLMKSGNKFKHYKCGPYVCSEFQIAANTYRVRSEQAEYSIEDENKGEETLRNGLSDAKIKEEAKDDKETSSASGVEPSDNNS</sequence>
<feature type="compositionally biased region" description="Polar residues" evidence="3">
    <location>
        <begin position="403"/>
        <end position="415"/>
    </location>
</feature>
<feature type="compositionally biased region" description="Basic and acidic residues" evidence="3">
    <location>
        <begin position="390"/>
        <end position="402"/>
    </location>
</feature>
<dbReference type="GO" id="GO:0043161">
    <property type="term" value="P:proteasome-mediated ubiquitin-dependent protein catabolic process"/>
    <property type="evidence" value="ECO:0007669"/>
    <property type="project" value="TreeGrafter"/>
</dbReference>
<name>A0A443Q7K6_9ACAR</name>
<dbReference type="EC" id="2.3.2.26" evidence="2"/>
<keyword evidence="5" id="KW-1185">Reference proteome</keyword>
<keyword evidence="1 2" id="KW-0808">Transferase</keyword>
<dbReference type="AlphaFoldDB" id="A0A443Q7K6"/>
<dbReference type="UniPathway" id="UPA00143"/>
<evidence type="ECO:0000256" key="3">
    <source>
        <dbReference type="SAM" id="MobiDB-lite"/>
    </source>
</evidence>
<dbReference type="OrthoDB" id="271273at2759"/>